<organism evidence="5 6">
    <name type="scientific">Hymenobacter telluris</name>
    <dbReference type="NCBI Taxonomy" id="2816474"/>
    <lineage>
        <taxon>Bacteria</taxon>
        <taxon>Pseudomonadati</taxon>
        <taxon>Bacteroidota</taxon>
        <taxon>Cytophagia</taxon>
        <taxon>Cytophagales</taxon>
        <taxon>Hymenobacteraceae</taxon>
        <taxon>Hymenobacter</taxon>
    </lineage>
</organism>
<dbReference type="AlphaFoldDB" id="A0A939ET73"/>
<protein>
    <submittedName>
        <fullName evidence="5">Sugar ABC transporter substrate-binding protein</fullName>
    </submittedName>
</protein>
<gene>
    <name evidence="5" type="ORF">J0X19_01905</name>
</gene>
<dbReference type="Proteomes" id="UP000664144">
    <property type="component" value="Unassembled WGS sequence"/>
</dbReference>
<comment type="caution">
    <text evidence="5">The sequence shown here is derived from an EMBL/GenBank/DDBJ whole genome shotgun (WGS) entry which is preliminary data.</text>
</comment>
<keyword evidence="3" id="KW-0813">Transport</keyword>
<reference evidence="5" key="1">
    <citation type="submission" date="2021-03" db="EMBL/GenBank/DDBJ databases">
        <authorList>
            <person name="Kim M.K."/>
        </authorList>
    </citation>
    <scope>NUCLEOTIDE SEQUENCE</scope>
    <source>
        <strain evidence="5">BT186</strain>
    </source>
</reference>
<keyword evidence="4" id="KW-0732">Signal</keyword>
<evidence type="ECO:0000313" key="6">
    <source>
        <dbReference type="Proteomes" id="UP000664144"/>
    </source>
</evidence>
<name>A0A939ET73_9BACT</name>
<dbReference type="InterPro" id="IPR050490">
    <property type="entry name" value="Bact_solute-bd_prot1"/>
</dbReference>
<accession>A0A939ET73</accession>
<dbReference type="GO" id="GO:0042597">
    <property type="term" value="C:periplasmic space"/>
    <property type="evidence" value="ECO:0007669"/>
    <property type="project" value="UniProtKB-SubCell"/>
</dbReference>
<evidence type="ECO:0000256" key="1">
    <source>
        <dbReference type="ARBA" id="ARBA00004418"/>
    </source>
</evidence>
<sequence>MASNPSTFRIAVRKFGPFESALAKLWASYCQHSGCQLAVEMVPMDLHELHASLLTDKGLLHGNWDVAHINTDWLLEAHSSGALENLTPYIEANPPAAFPHGWSPSLRTMQQYGDAVVGLPFHDGPECLIYRKDLFDSPQEQAAFQQQHGRPLRVPETWEELQTVARFFHRPTDNLYGLVAAGYPDGHNTVFDFCLHLWTRGGQLVDEAGRVTINSQAAIDGLIYYRALLNDTTAVHPQSGSYESVAAGQAFARGEAAMTINWFGFAAVCDVDAACPVRGKVDITAIPRGAGGQSTSLNVYWLYAIGAGSRHKDVAYDFIRFAVSAPNDKLLTLEGGIGCRISTWHDAEINALVPYYHKLEMLHQQANSLPQKANWAAIAAILDEVVLRAIHSDTPVAELLAEGQRQLTLLDHV</sequence>
<dbReference type="Pfam" id="PF01547">
    <property type="entry name" value="SBP_bac_1"/>
    <property type="match status" value="1"/>
</dbReference>
<evidence type="ECO:0000256" key="3">
    <source>
        <dbReference type="ARBA" id="ARBA00022448"/>
    </source>
</evidence>
<dbReference type="PANTHER" id="PTHR43649">
    <property type="entry name" value="ARABINOSE-BINDING PROTEIN-RELATED"/>
    <property type="match status" value="1"/>
</dbReference>
<dbReference type="RefSeq" id="WP_206980184.1">
    <property type="nucleotide sequence ID" value="NZ_JAFLQZ010000001.1"/>
</dbReference>
<dbReference type="InterPro" id="IPR006059">
    <property type="entry name" value="SBP"/>
</dbReference>
<dbReference type="EMBL" id="JAFLQZ010000001">
    <property type="protein sequence ID" value="MBO0356689.1"/>
    <property type="molecule type" value="Genomic_DNA"/>
</dbReference>
<comment type="similarity">
    <text evidence="2">Belongs to the bacterial solute-binding protein 1 family.</text>
</comment>
<evidence type="ECO:0000313" key="5">
    <source>
        <dbReference type="EMBL" id="MBO0356689.1"/>
    </source>
</evidence>
<proteinExistence type="inferred from homology"/>
<evidence type="ECO:0000256" key="2">
    <source>
        <dbReference type="ARBA" id="ARBA00008520"/>
    </source>
</evidence>
<keyword evidence="6" id="KW-1185">Reference proteome</keyword>
<comment type="subcellular location">
    <subcellularLocation>
        <location evidence="1">Periplasm</location>
    </subcellularLocation>
</comment>
<evidence type="ECO:0000256" key="4">
    <source>
        <dbReference type="ARBA" id="ARBA00022729"/>
    </source>
</evidence>
<dbReference type="SUPFAM" id="SSF53850">
    <property type="entry name" value="Periplasmic binding protein-like II"/>
    <property type="match status" value="1"/>
</dbReference>
<dbReference type="Gene3D" id="3.40.190.10">
    <property type="entry name" value="Periplasmic binding protein-like II"/>
    <property type="match status" value="2"/>
</dbReference>
<dbReference type="CDD" id="cd13585">
    <property type="entry name" value="PBP2_TMBP_like"/>
    <property type="match status" value="1"/>
</dbReference>
<dbReference type="PANTHER" id="PTHR43649:SF34">
    <property type="entry name" value="ABC TRANSPORTER PERIPLASMIC-BINDING PROTEIN YCJN-RELATED"/>
    <property type="match status" value="1"/>
</dbReference>